<name>A0ABW2SRF3_9ACTO</name>
<feature type="transmembrane region" description="Helical" evidence="1">
    <location>
        <begin position="112"/>
        <end position="130"/>
    </location>
</feature>
<organism evidence="3 4">
    <name type="scientific">Schaalia naturae</name>
    <dbReference type="NCBI Taxonomy" id="635203"/>
    <lineage>
        <taxon>Bacteria</taxon>
        <taxon>Bacillati</taxon>
        <taxon>Actinomycetota</taxon>
        <taxon>Actinomycetes</taxon>
        <taxon>Actinomycetales</taxon>
        <taxon>Actinomycetaceae</taxon>
        <taxon>Schaalia</taxon>
    </lineage>
</organism>
<feature type="domain" description="Membrane iron-sulfur containing protein FtrD-like" evidence="2">
    <location>
        <begin position="319"/>
        <end position="419"/>
    </location>
</feature>
<dbReference type="Proteomes" id="UP001596527">
    <property type="component" value="Unassembled WGS sequence"/>
</dbReference>
<proteinExistence type="predicted"/>
<dbReference type="Pfam" id="PF10080">
    <property type="entry name" value="FtrD-like"/>
    <property type="match status" value="1"/>
</dbReference>
<gene>
    <name evidence="3" type="ORF">ACFQWG_12865</name>
</gene>
<keyword evidence="1" id="KW-1133">Transmembrane helix</keyword>
<evidence type="ECO:0000313" key="4">
    <source>
        <dbReference type="Proteomes" id="UP001596527"/>
    </source>
</evidence>
<dbReference type="EMBL" id="JBHTEF010000001">
    <property type="protein sequence ID" value="MFC7582086.1"/>
    <property type="molecule type" value="Genomic_DNA"/>
</dbReference>
<evidence type="ECO:0000313" key="3">
    <source>
        <dbReference type="EMBL" id="MFC7582086.1"/>
    </source>
</evidence>
<keyword evidence="4" id="KW-1185">Reference proteome</keyword>
<keyword evidence="1" id="KW-0812">Transmembrane</keyword>
<feature type="transmembrane region" description="Helical" evidence="1">
    <location>
        <begin position="6"/>
        <end position="27"/>
    </location>
</feature>
<feature type="transmembrane region" description="Helical" evidence="1">
    <location>
        <begin position="150"/>
        <end position="169"/>
    </location>
</feature>
<dbReference type="RefSeq" id="WP_380975921.1">
    <property type="nucleotide sequence ID" value="NZ_JBHTEF010000001.1"/>
</dbReference>
<sequence>MLKLFVLSVQSALPLCLAVAILVAARAYSPRERRTLARLTWSIGAAGLAGGAVVAWLRINTTHIDVPTFNAIVGPLTFLAILLFLVALWVFGNRDLHDIAQGRRHRALSATALAALATASVFYGFTYFFNASGITPMGSSLFDTESLLRLAGYVLGTLLVVVASWGYVVSAARVPWYMRSVITTVVFAAMVLPRAILLYQQFATRRLVPRSSLVFRWVLWIQEHEATTQLSLAILIAIPGIVALWAHARAAHPNPAQERLERAEQLSRRRFLGLSVVGALVFVGALTEGKRRADYVPELSAIEPSEVQGDSVLVSRELVSDGHLHRFAYRAQDGTDVRFIVIQKNQSAFGTGLDACEICGDAGYYEDDGKVICRRCGVMMNIQTIGFEGGCNPIPISYGQTDDALTFSVDELESHVKVFRS</sequence>
<feature type="transmembrane region" description="Helical" evidence="1">
    <location>
        <begin position="271"/>
        <end position="287"/>
    </location>
</feature>
<protein>
    <submittedName>
        <fullName evidence="3">Fe-S-containing protein</fullName>
    </submittedName>
</protein>
<keyword evidence="1" id="KW-0472">Membrane</keyword>
<comment type="caution">
    <text evidence="3">The sequence shown here is derived from an EMBL/GenBank/DDBJ whole genome shotgun (WGS) entry which is preliminary data.</text>
</comment>
<reference evidence="4" key="1">
    <citation type="journal article" date="2019" name="Int. J. Syst. Evol. Microbiol.">
        <title>The Global Catalogue of Microorganisms (GCM) 10K type strain sequencing project: providing services to taxonomists for standard genome sequencing and annotation.</title>
        <authorList>
            <consortium name="The Broad Institute Genomics Platform"/>
            <consortium name="The Broad Institute Genome Sequencing Center for Infectious Disease"/>
            <person name="Wu L."/>
            <person name="Ma J."/>
        </authorList>
    </citation>
    <scope>NUCLEOTIDE SEQUENCE [LARGE SCALE GENOMIC DNA]</scope>
    <source>
        <strain evidence="4">CCUG 56698</strain>
    </source>
</reference>
<evidence type="ECO:0000256" key="1">
    <source>
        <dbReference type="SAM" id="Phobius"/>
    </source>
</evidence>
<dbReference type="InterPro" id="IPR018758">
    <property type="entry name" value="FtrD-like"/>
</dbReference>
<feature type="transmembrane region" description="Helical" evidence="1">
    <location>
        <begin position="230"/>
        <end position="250"/>
    </location>
</feature>
<accession>A0ABW2SRF3</accession>
<feature type="transmembrane region" description="Helical" evidence="1">
    <location>
        <begin position="181"/>
        <end position="202"/>
    </location>
</feature>
<feature type="transmembrane region" description="Helical" evidence="1">
    <location>
        <begin position="71"/>
        <end position="91"/>
    </location>
</feature>
<feature type="transmembrane region" description="Helical" evidence="1">
    <location>
        <begin position="39"/>
        <end position="59"/>
    </location>
</feature>
<evidence type="ECO:0000259" key="2">
    <source>
        <dbReference type="Pfam" id="PF10080"/>
    </source>
</evidence>